<dbReference type="GO" id="GO:0000956">
    <property type="term" value="P:nuclear-transcribed mRNA catabolic process"/>
    <property type="evidence" value="ECO:0007669"/>
    <property type="project" value="TreeGrafter"/>
</dbReference>
<dbReference type="PANTHER" id="PTHR12341:SF7">
    <property type="entry name" value="5'-3' EXORIBONUCLEASE 1"/>
    <property type="match status" value="1"/>
</dbReference>
<dbReference type="GO" id="GO:0004534">
    <property type="term" value="F:5'-3' RNA exonuclease activity"/>
    <property type="evidence" value="ECO:0007669"/>
    <property type="project" value="TreeGrafter"/>
</dbReference>
<evidence type="ECO:0000256" key="5">
    <source>
        <dbReference type="SAM" id="MobiDB-lite"/>
    </source>
</evidence>
<keyword evidence="3" id="KW-0269">Exonuclease</keyword>
<dbReference type="CDD" id="cd18673">
    <property type="entry name" value="PIN_XRN1-2-like"/>
    <property type="match status" value="1"/>
</dbReference>
<dbReference type="Pfam" id="PF17846">
    <property type="entry name" value="XRN_M"/>
    <property type="match status" value="1"/>
</dbReference>
<name>A0A0G4HJ61_9ALVE</name>
<dbReference type="GO" id="GO:0003723">
    <property type="term" value="F:RNA binding"/>
    <property type="evidence" value="ECO:0007669"/>
    <property type="project" value="TreeGrafter"/>
</dbReference>
<dbReference type="Gene3D" id="3.40.50.12390">
    <property type="match status" value="2"/>
</dbReference>
<evidence type="ECO:0000259" key="7">
    <source>
        <dbReference type="Pfam" id="PF17846"/>
    </source>
</evidence>
<feature type="compositionally biased region" description="Gly residues" evidence="5">
    <location>
        <begin position="293"/>
        <end position="304"/>
    </location>
</feature>
<dbReference type="GO" id="GO:0005634">
    <property type="term" value="C:nucleus"/>
    <property type="evidence" value="ECO:0007669"/>
    <property type="project" value="TreeGrafter"/>
</dbReference>
<dbReference type="InterPro" id="IPR004859">
    <property type="entry name" value="Xrn1_N"/>
</dbReference>
<feature type="domain" description="Xrn1 helical" evidence="7">
    <location>
        <begin position="314"/>
        <end position="381"/>
    </location>
</feature>
<keyword evidence="2" id="KW-0378">Hydrolase</keyword>
<proteinExistence type="inferred from homology"/>
<feature type="compositionally biased region" description="Basic and acidic residues" evidence="5">
    <location>
        <begin position="281"/>
        <end position="291"/>
    </location>
</feature>
<dbReference type="InterPro" id="IPR041412">
    <property type="entry name" value="Xrn1_helical"/>
</dbReference>
<evidence type="ECO:0000313" key="8">
    <source>
        <dbReference type="EMBL" id="CEM44125.1"/>
    </source>
</evidence>
<evidence type="ECO:0000259" key="6">
    <source>
        <dbReference type="Pfam" id="PF03159"/>
    </source>
</evidence>
<evidence type="ECO:0008006" key="9">
    <source>
        <dbReference type="Google" id="ProtNLM"/>
    </source>
</evidence>
<evidence type="ECO:0000256" key="2">
    <source>
        <dbReference type="ARBA" id="ARBA00022801"/>
    </source>
</evidence>
<evidence type="ECO:0000256" key="4">
    <source>
        <dbReference type="ARBA" id="ARBA00038299"/>
    </source>
</evidence>
<gene>
    <name evidence="8" type="ORF">Cvel_28077</name>
</gene>
<feature type="region of interest" description="Disordered" evidence="5">
    <location>
        <begin position="281"/>
        <end position="309"/>
    </location>
</feature>
<evidence type="ECO:0000256" key="3">
    <source>
        <dbReference type="ARBA" id="ARBA00022839"/>
    </source>
</evidence>
<dbReference type="AlphaFoldDB" id="A0A0G4HJ61"/>
<protein>
    <recommendedName>
        <fullName evidence="9">Xrn1 N-terminal domain-containing protein</fullName>
    </recommendedName>
</protein>
<evidence type="ECO:0000256" key="1">
    <source>
        <dbReference type="ARBA" id="ARBA00022722"/>
    </source>
</evidence>
<dbReference type="Pfam" id="PF03159">
    <property type="entry name" value="XRN_N"/>
    <property type="match status" value="1"/>
</dbReference>
<comment type="similarity">
    <text evidence="4">Belongs to the 5'-3' exonuclease family.</text>
</comment>
<organism evidence="8">
    <name type="scientific">Chromera velia CCMP2878</name>
    <dbReference type="NCBI Taxonomy" id="1169474"/>
    <lineage>
        <taxon>Eukaryota</taxon>
        <taxon>Sar</taxon>
        <taxon>Alveolata</taxon>
        <taxon>Colpodellida</taxon>
        <taxon>Chromeraceae</taxon>
        <taxon>Chromera</taxon>
    </lineage>
</organism>
<sequence>MFRWLVSLYPAVRQRVGTSLGERPIDNFYIDMNGIIHMCTHANAEMGTVKQDEEAMFGRVFEYLDRLFKIINPAKNFVIAVDGVAPRAKMNQQRSRRFRSAKEAELMRTANSLSGLDKEEGVRFDSSVITPGTEFMQRLHLAFQKWLAWKVKSDKKWQTGVTVVYSGCDVPGEGEHKIMDFIREEKRTNPDIEKQSHCMYGLDADLIMLSLISHLPKFVLLREKTTLINPPKKVVEKHGKRDPMTFKRDDFEVFDVSLLREIFRLQMSASFEAAKAAAEKEKAKEKARKPGESGSGGGGGGSASGGDSSQEFEFDLNRLIDDIVCLCILVGNDFVPTIPHLDIMEGSLNDILGIYGRLLPKFGGYLTDKAAVHPGRLEVFLKV</sequence>
<dbReference type="PANTHER" id="PTHR12341">
    <property type="entry name" value="5'-&gt;3' EXORIBONUCLEASE"/>
    <property type="match status" value="1"/>
</dbReference>
<feature type="domain" description="Xrn1 N-terminal" evidence="6">
    <location>
        <begin position="1"/>
        <end position="224"/>
    </location>
</feature>
<dbReference type="EMBL" id="CDMZ01002846">
    <property type="protein sequence ID" value="CEM44125.1"/>
    <property type="molecule type" value="Genomic_DNA"/>
</dbReference>
<dbReference type="InterPro" id="IPR027073">
    <property type="entry name" value="5_3_exoribonuclease"/>
</dbReference>
<feature type="non-terminal residue" evidence="8">
    <location>
        <position position="383"/>
    </location>
</feature>
<accession>A0A0G4HJ61</accession>
<keyword evidence="1" id="KW-0540">Nuclease</keyword>
<reference evidence="8" key="1">
    <citation type="submission" date="2014-11" db="EMBL/GenBank/DDBJ databases">
        <authorList>
            <person name="Otto D Thomas"/>
            <person name="Naeem Raeece"/>
        </authorList>
    </citation>
    <scope>NUCLEOTIDE SEQUENCE</scope>
</reference>